<dbReference type="InterPro" id="IPR022702">
    <property type="entry name" value="Cytosine_MeTrfase1_RFD"/>
</dbReference>
<proteinExistence type="predicted"/>
<dbReference type="PANTHER" id="PTHR46235:SF3">
    <property type="entry name" value="PHD FINGER-CONTAINING PROTEIN DDB_G0268158"/>
    <property type="match status" value="1"/>
</dbReference>
<dbReference type="InterPro" id="IPR058939">
    <property type="entry name" value="Mtase_EDM2"/>
</dbReference>
<sequence length="1068" mass="120859">MKKGTANSDDGDEPQSLCLSNYHLDDDNDMAQSFTSLPIKWSESDEDDSVEDCKQKKVFIHGYVHPNRLKKMFPVKAWNFNLSSLKPILSLQTKDGNWIKLKSPRKSFEASIRTILVTIHFLHYAKKNPKLSSSRSVWDNLSKVKELSSYKLKPSLSDLLNHMHLISEVAKRDDVLAKSKLLLTILEENPENQKLPDEKARNMMDEANEESEPEDDVCALCDNGGNLVCCDGACKRSFHATVEHGRDSMCNSLGLTKKEVDKKTFYCKNCEHKQHQCFACGKLGYSGVAKGAEVIQCDSATCYHFYHPHCVAKLLPQVVKHDVEGLERNIADGNHFTCPVHYCCVCKEGENKKDPELQFAVCRRCPKSYHRKCLPREISFDDENDEDIIPRAWEGLLSNNRILIYCFDHEIDDELGTPIRDHIKFPNFKVIAGEINTAKEKMKHPTIDRVISNKNNADLDNSSDKSTAKGSKVSGKLSPGKVGSKKSENVISSPDISRKPKSKETARKCSLENKRSISEKYKMRNSKEDQPLCAPMNKDFMGIKPDIQGPLLDADSEMRLLALMEEVKSEVTLDSVKKQFASDHTPYSLRKAEKAIINGKLEDSVNTVQTSLRKLEGRCNNQVVQAVCNPDVVKQTFTWKIVDRLHWYAQNGDTIVDFCCGANDFSILMKKKVEESGKECSYKSYDILPTKDDFSFERNDWMTVRPNELPTGSQLIMCLSPPFGTKTALANNIIDKALELEPKLLLLIVPQEAERLDKKLSLYDLVWEDDNFQSGSSFYIPESVDVNDKQAGQWNAKPHILSFWSRRDWTAKHKVIAQEHSHVSYSHEVLEMDTEMLPADYDRDGNNADNRMLSYDLLQSTDDKEDLASMDEGKKISSRHSNIDQESKEEPECMKSKSGKRSRKRKHTEEDYSLPAKRQAVNGMTEEVPNHSQPNPNNRRFSAEGSHPEPVIAFPNIEVSNKSRMKEGSSAVSAHSDSSGTNKEEHTNRGEEEKQQIESDEREPGSATKPSYKLNHIRMTGSEPPTVNRSCTCEHSVPQPGYAARQLSFASGPNLEYSLRHSVGWLDE</sequence>
<evidence type="ECO:0000256" key="5">
    <source>
        <dbReference type="ARBA" id="ARBA00023242"/>
    </source>
</evidence>
<dbReference type="SMART" id="SM00249">
    <property type="entry name" value="PHD"/>
    <property type="match status" value="3"/>
</dbReference>
<dbReference type="InterPro" id="IPR011011">
    <property type="entry name" value="Znf_FYVE_PHD"/>
</dbReference>
<feature type="compositionally biased region" description="Polar residues" evidence="6">
    <location>
        <begin position="1023"/>
        <end position="1033"/>
    </location>
</feature>
<evidence type="ECO:0000313" key="8">
    <source>
        <dbReference type="EMBL" id="CAL0307371.1"/>
    </source>
</evidence>
<evidence type="ECO:0000256" key="2">
    <source>
        <dbReference type="ARBA" id="ARBA00022723"/>
    </source>
</evidence>
<keyword evidence="2" id="KW-0479">Metal-binding</keyword>
<dbReference type="InterPro" id="IPR001965">
    <property type="entry name" value="Znf_PHD"/>
</dbReference>
<dbReference type="GO" id="GO:0008270">
    <property type="term" value="F:zinc ion binding"/>
    <property type="evidence" value="ECO:0007669"/>
    <property type="project" value="UniProtKB-KW"/>
</dbReference>
<feature type="domain" description="Zinc finger PHD-type" evidence="7">
    <location>
        <begin position="217"/>
        <end position="271"/>
    </location>
</feature>
<feature type="region of interest" description="Disordered" evidence="6">
    <location>
        <begin position="962"/>
        <end position="1038"/>
    </location>
</feature>
<dbReference type="GO" id="GO:0005634">
    <property type="term" value="C:nucleus"/>
    <property type="evidence" value="ECO:0007669"/>
    <property type="project" value="UniProtKB-SubCell"/>
</dbReference>
<comment type="caution">
    <text evidence="8">The sequence shown here is derived from an EMBL/GenBank/DDBJ whole genome shotgun (WGS) entry which is preliminary data.</text>
</comment>
<feature type="region of interest" description="Disordered" evidence="6">
    <location>
        <begin position="446"/>
        <end position="517"/>
    </location>
</feature>
<feature type="compositionally biased region" description="Low complexity" evidence="6">
    <location>
        <begin position="969"/>
        <end position="979"/>
    </location>
</feature>
<dbReference type="SUPFAM" id="SSF57903">
    <property type="entry name" value="FYVE/PHD zinc finger"/>
    <property type="match status" value="1"/>
</dbReference>
<name>A0AAV1WDH4_LUPLU</name>
<feature type="compositionally biased region" description="Basic and acidic residues" evidence="6">
    <location>
        <begin position="871"/>
        <end position="895"/>
    </location>
</feature>
<feature type="region of interest" description="Disordered" evidence="6">
    <location>
        <begin position="863"/>
        <end position="950"/>
    </location>
</feature>
<keyword evidence="5" id="KW-0539">Nucleus</keyword>
<keyword evidence="4" id="KW-0862">Zinc</keyword>
<dbReference type="InterPro" id="IPR013083">
    <property type="entry name" value="Znf_RING/FYVE/PHD"/>
</dbReference>
<evidence type="ECO:0000313" key="9">
    <source>
        <dbReference type="Proteomes" id="UP001497480"/>
    </source>
</evidence>
<dbReference type="InterPro" id="IPR055198">
    <property type="entry name" value="NSD_PHD"/>
</dbReference>
<feature type="compositionally biased region" description="Polar residues" evidence="6">
    <location>
        <begin position="452"/>
        <end position="461"/>
    </location>
</feature>
<organism evidence="8 9">
    <name type="scientific">Lupinus luteus</name>
    <name type="common">European yellow lupine</name>
    <dbReference type="NCBI Taxonomy" id="3873"/>
    <lineage>
        <taxon>Eukaryota</taxon>
        <taxon>Viridiplantae</taxon>
        <taxon>Streptophyta</taxon>
        <taxon>Embryophyta</taxon>
        <taxon>Tracheophyta</taxon>
        <taxon>Spermatophyta</taxon>
        <taxon>Magnoliopsida</taxon>
        <taxon>eudicotyledons</taxon>
        <taxon>Gunneridae</taxon>
        <taxon>Pentapetalae</taxon>
        <taxon>rosids</taxon>
        <taxon>fabids</taxon>
        <taxon>Fabales</taxon>
        <taxon>Fabaceae</taxon>
        <taxon>Papilionoideae</taxon>
        <taxon>50 kb inversion clade</taxon>
        <taxon>genistoids sensu lato</taxon>
        <taxon>core genistoids</taxon>
        <taxon>Genisteae</taxon>
        <taxon>Lupinus</taxon>
    </lineage>
</organism>
<keyword evidence="9" id="KW-1185">Reference proteome</keyword>
<dbReference type="Gene3D" id="3.30.40.10">
    <property type="entry name" value="Zinc/RING finger domain, C3HC4 (zinc finger)"/>
    <property type="match status" value="2"/>
</dbReference>
<feature type="domain" description="Zinc finger PHD-type" evidence="7">
    <location>
        <begin position="276"/>
        <end position="342"/>
    </location>
</feature>
<feature type="compositionally biased region" description="Basic residues" evidence="6">
    <location>
        <begin position="897"/>
        <end position="906"/>
    </location>
</feature>
<gene>
    <name evidence="8" type="ORF">LLUT_LOCUS8431</name>
</gene>
<evidence type="ECO:0000256" key="4">
    <source>
        <dbReference type="ARBA" id="ARBA00022833"/>
    </source>
</evidence>
<evidence type="ECO:0000256" key="3">
    <source>
        <dbReference type="ARBA" id="ARBA00022771"/>
    </source>
</evidence>
<evidence type="ECO:0000256" key="1">
    <source>
        <dbReference type="ARBA" id="ARBA00004123"/>
    </source>
</evidence>
<dbReference type="PANTHER" id="PTHR46235">
    <property type="entry name" value="PHD FINGER-CONTAINING PROTEIN DDB_G0268158"/>
    <property type="match status" value="1"/>
</dbReference>
<reference evidence="8 9" key="1">
    <citation type="submission" date="2024-03" db="EMBL/GenBank/DDBJ databases">
        <authorList>
            <person name="Martinez-Hernandez J."/>
        </authorList>
    </citation>
    <scope>NUCLEOTIDE SEQUENCE [LARGE SCALE GENOMIC DNA]</scope>
</reference>
<dbReference type="Proteomes" id="UP001497480">
    <property type="component" value="Unassembled WGS sequence"/>
</dbReference>
<protein>
    <recommendedName>
        <fullName evidence="7">Zinc finger PHD-type domain-containing protein</fullName>
    </recommendedName>
</protein>
<dbReference type="CDD" id="cd15565">
    <property type="entry name" value="PHD2_NSD"/>
    <property type="match status" value="1"/>
</dbReference>
<dbReference type="Pfam" id="PF26055">
    <property type="entry name" value="Mtase_EDM2"/>
    <property type="match status" value="1"/>
</dbReference>
<dbReference type="AlphaFoldDB" id="A0AAV1WDH4"/>
<evidence type="ECO:0000259" key="7">
    <source>
        <dbReference type="SMART" id="SM00249"/>
    </source>
</evidence>
<feature type="compositionally biased region" description="Basic and acidic residues" evidence="6">
    <location>
        <begin position="982"/>
        <end position="1004"/>
    </location>
</feature>
<dbReference type="Pfam" id="PF12047">
    <property type="entry name" value="DNMT1-RFD"/>
    <property type="match status" value="1"/>
</dbReference>
<dbReference type="EMBL" id="CAXHTB010000006">
    <property type="protein sequence ID" value="CAL0307371.1"/>
    <property type="molecule type" value="Genomic_DNA"/>
</dbReference>
<dbReference type="Pfam" id="PF22908">
    <property type="entry name" value="PHD_NSD"/>
    <property type="match status" value="1"/>
</dbReference>
<accession>A0AAV1WDH4</accession>
<keyword evidence="3" id="KW-0863">Zinc-finger</keyword>
<evidence type="ECO:0000256" key="6">
    <source>
        <dbReference type="SAM" id="MobiDB-lite"/>
    </source>
</evidence>
<feature type="domain" description="Zinc finger PHD-type" evidence="7">
    <location>
        <begin position="343"/>
        <end position="410"/>
    </location>
</feature>
<comment type="subcellular location">
    <subcellularLocation>
        <location evidence="1">Nucleus</location>
    </subcellularLocation>
</comment>
<feature type="compositionally biased region" description="Polar residues" evidence="6">
    <location>
        <begin position="930"/>
        <end position="940"/>
    </location>
</feature>
<feature type="compositionally biased region" description="Basic and acidic residues" evidence="6">
    <location>
        <begin position="496"/>
        <end position="517"/>
    </location>
</feature>
<dbReference type="CDD" id="cd15566">
    <property type="entry name" value="PHD3_NSD"/>
    <property type="match status" value="1"/>
</dbReference>